<comment type="cofactor">
    <cofactor evidence="1">
        <name>pantetheine 4'-phosphate</name>
        <dbReference type="ChEBI" id="CHEBI:47942"/>
    </cofactor>
</comment>
<dbReference type="Gene3D" id="3.30.559.10">
    <property type="entry name" value="Chloramphenicol acetyltransferase-like domain"/>
    <property type="match status" value="1"/>
</dbReference>
<dbReference type="InterPro" id="IPR023213">
    <property type="entry name" value="CAT-like_dom_sf"/>
</dbReference>
<dbReference type="InterPro" id="IPR009081">
    <property type="entry name" value="PP-bd_ACP"/>
</dbReference>
<evidence type="ECO:0000313" key="13">
    <source>
        <dbReference type="EMBL" id="TVX92171.1"/>
    </source>
</evidence>
<dbReference type="InterPro" id="IPR042099">
    <property type="entry name" value="ANL_N_sf"/>
</dbReference>
<evidence type="ECO:0000259" key="12">
    <source>
        <dbReference type="PROSITE" id="PS52004"/>
    </source>
</evidence>
<dbReference type="Gene3D" id="1.10.1240.100">
    <property type="match status" value="1"/>
</dbReference>
<dbReference type="InterPro" id="IPR020845">
    <property type="entry name" value="AMP-binding_CS"/>
</dbReference>
<organism evidence="13 14">
    <name type="scientific">Paenibacillus agilis</name>
    <dbReference type="NCBI Taxonomy" id="3020863"/>
    <lineage>
        <taxon>Bacteria</taxon>
        <taxon>Bacillati</taxon>
        <taxon>Bacillota</taxon>
        <taxon>Bacilli</taxon>
        <taxon>Bacillales</taxon>
        <taxon>Paenibacillaceae</taxon>
        <taxon>Paenibacillus</taxon>
    </lineage>
</organism>
<comment type="caution">
    <text evidence="13">The sequence shown here is derived from an EMBL/GenBank/DDBJ whole genome shotgun (WGS) entry which is preliminary data.</text>
</comment>
<dbReference type="Gene3D" id="3.40.47.10">
    <property type="match status" value="1"/>
</dbReference>
<evidence type="ECO:0000256" key="7">
    <source>
        <dbReference type="ARBA" id="ARBA00022737"/>
    </source>
</evidence>
<gene>
    <name evidence="13" type="ORF">FPZ44_03330</name>
</gene>
<dbReference type="InterPro" id="IPR001242">
    <property type="entry name" value="Condensation_dom"/>
</dbReference>
<dbReference type="GO" id="GO:0031177">
    <property type="term" value="F:phosphopantetheine binding"/>
    <property type="evidence" value="ECO:0007669"/>
    <property type="project" value="InterPro"/>
</dbReference>
<dbReference type="InterPro" id="IPR054514">
    <property type="entry name" value="RhiE-like_linker"/>
</dbReference>
<evidence type="ECO:0000256" key="8">
    <source>
        <dbReference type="ARBA" id="ARBA00023194"/>
    </source>
</evidence>
<dbReference type="GO" id="GO:0005829">
    <property type="term" value="C:cytosol"/>
    <property type="evidence" value="ECO:0007669"/>
    <property type="project" value="TreeGrafter"/>
</dbReference>
<dbReference type="CDD" id="cd05930">
    <property type="entry name" value="A_NRPS"/>
    <property type="match status" value="1"/>
</dbReference>
<dbReference type="PROSITE" id="PS00606">
    <property type="entry name" value="KS3_1"/>
    <property type="match status" value="1"/>
</dbReference>
<evidence type="ECO:0000256" key="6">
    <source>
        <dbReference type="ARBA" id="ARBA00022679"/>
    </source>
</evidence>
<feature type="domain" description="Ketosynthase family 3 (KS3)" evidence="12">
    <location>
        <begin position="1256"/>
        <end position="1687"/>
    </location>
</feature>
<dbReference type="SUPFAM" id="SSF53901">
    <property type="entry name" value="Thiolase-like"/>
    <property type="match status" value="1"/>
</dbReference>
<dbReference type="EMBL" id="VNJK01000001">
    <property type="protein sequence ID" value="TVX92171.1"/>
    <property type="molecule type" value="Genomic_DNA"/>
</dbReference>
<dbReference type="GO" id="GO:0043041">
    <property type="term" value="P:amino acid activation for nonribosomal peptide biosynthetic process"/>
    <property type="evidence" value="ECO:0007669"/>
    <property type="project" value="TreeGrafter"/>
</dbReference>
<dbReference type="Pfam" id="PF00668">
    <property type="entry name" value="Condensation"/>
    <property type="match status" value="1"/>
</dbReference>
<dbReference type="InterPro" id="IPR020806">
    <property type="entry name" value="PKS_PP-bd"/>
</dbReference>
<dbReference type="SMART" id="SM00823">
    <property type="entry name" value="PKS_PP"/>
    <property type="match status" value="1"/>
</dbReference>
<evidence type="ECO:0000256" key="1">
    <source>
        <dbReference type="ARBA" id="ARBA00001957"/>
    </source>
</evidence>
<feature type="domain" description="Carrier" evidence="11">
    <location>
        <begin position="1103"/>
        <end position="1189"/>
    </location>
</feature>
<dbReference type="FunFam" id="3.40.50.12780:FF:000012">
    <property type="entry name" value="Non-ribosomal peptide synthetase"/>
    <property type="match status" value="1"/>
</dbReference>
<dbReference type="InterPro" id="IPR044894">
    <property type="entry name" value="TubC_N_sf"/>
</dbReference>
<evidence type="ECO:0000313" key="14">
    <source>
        <dbReference type="Proteomes" id="UP000318102"/>
    </source>
</evidence>
<dbReference type="GO" id="GO:0004315">
    <property type="term" value="F:3-oxoacyl-[acyl-carrier-protein] synthase activity"/>
    <property type="evidence" value="ECO:0007669"/>
    <property type="project" value="InterPro"/>
</dbReference>
<dbReference type="Gene3D" id="1.10.1200.10">
    <property type="entry name" value="ACP-like"/>
    <property type="match status" value="1"/>
</dbReference>
<dbReference type="Pfam" id="PF00501">
    <property type="entry name" value="AMP-binding"/>
    <property type="match status" value="1"/>
</dbReference>
<dbReference type="InterPro" id="IPR018201">
    <property type="entry name" value="Ketoacyl_synth_AS"/>
</dbReference>
<dbReference type="Pfam" id="PF00109">
    <property type="entry name" value="ketoacyl-synt"/>
    <property type="match status" value="1"/>
</dbReference>
<accession>A0A559IX55</accession>
<keyword evidence="5" id="KW-0597">Phosphoprotein</keyword>
<dbReference type="PROSITE" id="PS00455">
    <property type="entry name" value="AMP_BINDING"/>
    <property type="match status" value="1"/>
</dbReference>
<evidence type="ECO:0000256" key="10">
    <source>
        <dbReference type="SAM" id="MobiDB-lite"/>
    </source>
</evidence>
<dbReference type="InterPro" id="IPR000873">
    <property type="entry name" value="AMP-dep_synth/lig_dom"/>
</dbReference>
<dbReference type="Gene3D" id="3.30.559.30">
    <property type="entry name" value="Nonribosomal peptide synthetase, condensation domain"/>
    <property type="match status" value="1"/>
</dbReference>
<evidence type="ECO:0000256" key="9">
    <source>
        <dbReference type="ARBA" id="ARBA00023268"/>
    </source>
</evidence>
<keyword evidence="6" id="KW-0808">Transferase</keyword>
<dbReference type="SUPFAM" id="SSF52777">
    <property type="entry name" value="CoA-dependent acyltransferases"/>
    <property type="match status" value="2"/>
</dbReference>
<dbReference type="InterPro" id="IPR036736">
    <property type="entry name" value="ACP-like_sf"/>
</dbReference>
<dbReference type="OrthoDB" id="9765680at2"/>
<dbReference type="GO" id="GO:0009239">
    <property type="term" value="P:enterobactin biosynthetic process"/>
    <property type="evidence" value="ECO:0007669"/>
    <property type="project" value="TreeGrafter"/>
</dbReference>
<dbReference type="PROSITE" id="PS50075">
    <property type="entry name" value="CARRIER"/>
    <property type="match status" value="1"/>
</dbReference>
<dbReference type="Pfam" id="PF22336">
    <property type="entry name" value="RhiE-like_linker"/>
    <property type="match status" value="1"/>
</dbReference>
<reference evidence="13 14" key="1">
    <citation type="submission" date="2019-07" db="EMBL/GenBank/DDBJ databases">
        <authorList>
            <person name="Kim J."/>
        </authorList>
    </citation>
    <scope>NUCLEOTIDE SEQUENCE [LARGE SCALE GENOMIC DNA]</scope>
    <source>
        <strain evidence="13 14">N4</strain>
    </source>
</reference>
<dbReference type="SUPFAM" id="SSF47336">
    <property type="entry name" value="ACP-like"/>
    <property type="match status" value="1"/>
</dbReference>
<sequence length="1898" mass="211454">MRFFALLHELMLKGIAFKVDEGRLRYSDEGGVMTESMRAELLAYRPEFIKLTSGGNSFQVSPVSPAQQAMWMMHQFYPESAAYNTVLGLRLTSQVDEHALEQACQQLTERHSALRSTFWSDGPDVLQVVHDQHRVWWQTYDCRALSVEQARAEMTRRSKEPFRLERGSLFRAELFRMEDHCCLVLTAHHIIMDAWSYHLIVEQLEACYRARITGREVILPPLDCQYEDYVLQQHQMLAGPKGESLAAYWYDRLSGELPTIHLPVDYPRQPVQRGNGDSVAFELDSTLLGRLSAAAQDTGSTLYVTLLAAYLVLLHRYTGQEELLVGTPATGRTKPEWAGVVGYFINAVVIRADCAGEPTFAAFTSQVKRAVLAALEHQEYPFALLLDKLGLKPDPSRQQLLQVMFVFIDDIRKAQQAHSTSTALWTPFDLPSEEGQNDLMLVMTKLGERFAGALRYDADLFERDTITRMADSFLTLLHSIADNPHLPISKLPIVSASERMRQLVLWNDTDTSYPREFRLHELFEQQVERTPHAVAVVDSKTSLTYAQLNRYSNEVAAALITRGVVPDDRICILEDRGCDFLIAMLGVFKSGAAYIPLDPRHPSSRHLSIIRDSDAQVLLTSSDKSKPLVQETNRMRLAMLPIKQLYGQQADCRNPHVRVSADHLAYVIYTSGSTGKPKGAMVEQRGMLNHLYAKINDLSLGPGDVVVQNASQCFDISVWQFLSAIVLGGTTRIVEDELVMDPVPFLDVIAASGTTILEMVPSLLHAVLDVIQAKPDLTAKLHSLRWMIVTGEALPPNLCVRWFARYPHVPMMNAYGPTECSDDVAHYVLHAPPEEHRTIMPIGRSIQNTRLYILDRYLEPVPIGATGELYVAGEGVGRGYLNDPERTQQAFLIDHLAVKPGGRLYRTGDRAKYLANGDIEYHGRIDYQVKVRGFRIELGEIEAAMQKQAGIKEAVVVAKGEALEDKTLIAFWIADTETASSSFADGHQNFKRLLGQALPEYMVPAVWLQLRQFPLSANGKIDRNWLTANTLQEIGHQYGVDGTALEPSKEHTSAETKRESGTVSNEAVRDREWLNTGNGVNSLAENAVGLQVAAKAAPSTPDMPSGKELRALLQGWMEHDVGTIIAEMMNLAANDLDRRANLIENGFNSIKFITLSAKLDERYGIRIAPPQFFDFATTRGIIQYLLNNYLEQVTAKYAEPLQRWQQGSLDANYTVSASHASNGGSATFQRDEAVLFHDEGNQAAEASDDLDAEWMESAVAIIGMDARTPGARNVSEMWDNLIGGVDVITEIPADRWDWRQVSGEHTKARWGGFIADVDKFDAGFFGVPEEKAHQMDPQQRLMLEASWKAVEDAGYKMSELSTRQVGVFMAVAYTDYMDVLRESGHNLDLHAAAGMERTLIPNMISHYFDLTGPSEAIDTACSSSLTALSRGVEALRSGACDTAIIGASNLILSPRLFTVFDELGKLSSDGRCKTFDKDADGYVRSEGVITVVLKPLKAAIADHDHIHAVIRGCTTRHIGRSSAFTAPKSTSQSDLIKETYKRHSVDLCSLGYVEMHGPGISLVDAVEVNALSNTMKESLESESSEAKASFACGIGSVKSNLGHMEAAGGLAGLLKIVMSMQHGIIPANANIQELNPYLELADSPLYVLQENTPWQDTLDRLGQRKPRRAGISSFGGGGVIAHAIVEEYVNKQHLYAKEPADNGDHAKREYAIPLSAKSERSLRQYAADLAAFILPLLQDSPSDQASLRANQIDNTANKRPYRLMDIAYTLQSGREEFEERLGLTATGLDELYRKLLWFAEDKLDEREYYRATVQAVDVETEQWTDHIDGKKADATGTAAKLTAEQMIQRWANGLTVEWNQLYEAEARPYRVPLPTYSFHKERYWVEVPDSRREMVAQV</sequence>
<dbReference type="InterPro" id="IPR010071">
    <property type="entry name" value="AA_adenyl_dom"/>
</dbReference>
<dbReference type="CDD" id="cd19531">
    <property type="entry name" value="LCL_NRPS-like"/>
    <property type="match status" value="1"/>
</dbReference>
<feature type="region of interest" description="Disordered" evidence="10">
    <location>
        <begin position="1042"/>
        <end position="1066"/>
    </location>
</feature>
<dbReference type="Gene3D" id="3.40.50.12780">
    <property type="entry name" value="N-terminal domain of ligase-like"/>
    <property type="match status" value="1"/>
</dbReference>
<dbReference type="PANTHER" id="PTHR45527:SF1">
    <property type="entry name" value="FATTY ACID SYNTHASE"/>
    <property type="match status" value="1"/>
</dbReference>
<evidence type="ECO:0000256" key="3">
    <source>
        <dbReference type="ARBA" id="ARBA00006432"/>
    </source>
</evidence>
<dbReference type="Pfam" id="PF00550">
    <property type="entry name" value="PP-binding"/>
    <property type="match status" value="1"/>
</dbReference>
<dbReference type="SMART" id="SM00825">
    <property type="entry name" value="PKS_KS"/>
    <property type="match status" value="1"/>
</dbReference>
<dbReference type="GO" id="GO:0009366">
    <property type="term" value="C:enterobactin synthetase complex"/>
    <property type="evidence" value="ECO:0007669"/>
    <property type="project" value="TreeGrafter"/>
</dbReference>
<dbReference type="InterPro" id="IPR045851">
    <property type="entry name" value="AMP-bd_C_sf"/>
</dbReference>
<dbReference type="RefSeq" id="WP_144987373.1">
    <property type="nucleotide sequence ID" value="NZ_VNJK01000001.1"/>
</dbReference>
<dbReference type="InterPro" id="IPR020841">
    <property type="entry name" value="PKS_Beta-ketoAc_synthase_dom"/>
</dbReference>
<dbReference type="GO" id="GO:0006633">
    <property type="term" value="P:fatty acid biosynthetic process"/>
    <property type="evidence" value="ECO:0007669"/>
    <property type="project" value="InterPro"/>
</dbReference>
<dbReference type="SUPFAM" id="SSF56801">
    <property type="entry name" value="Acetyl-CoA synthetase-like"/>
    <property type="match status" value="1"/>
</dbReference>
<protein>
    <submittedName>
        <fullName evidence="13">Amino acid adenylation domain-containing protein</fullName>
    </submittedName>
</protein>
<dbReference type="GO" id="GO:0047527">
    <property type="term" value="F:2,3-dihydroxybenzoate-serine ligase activity"/>
    <property type="evidence" value="ECO:0007669"/>
    <property type="project" value="TreeGrafter"/>
</dbReference>
<evidence type="ECO:0000256" key="5">
    <source>
        <dbReference type="ARBA" id="ARBA00022553"/>
    </source>
</evidence>
<keyword evidence="9" id="KW-0511">Multifunctional enzyme</keyword>
<dbReference type="PANTHER" id="PTHR45527">
    <property type="entry name" value="NONRIBOSOMAL PEPTIDE SYNTHETASE"/>
    <property type="match status" value="1"/>
</dbReference>
<evidence type="ECO:0000256" key="4">
    <source>
        <dbReference type="ARBA" id="ARBA00022450"/>
    </source>
</evidence>
<proteinExistence type="inferred from homology"/>
<keyword evidence="14" id="KW-1185">Reference proteome</keyword>
<evidence type="ECO:0000256" key="2">
    <source>
        <dbReference type="ARBA" id="ARBA00004792"/>
    </source>
</evidence>
<comment type="similarity">
    <text evidence="3">Belongs to the ATP-dependent AMP-binding enzyme family.</text>
</comment>
<dbReference type="Gene3D" id="1.10.10.1830">
    <property type="entry name" value="Non-ribosomal peptide synthase, adenylation domain"/>
    <property type="match status" value="1"/>
</dbReference>
<evidence type="ECO:0000259" key="11">
    <source>
        <dbReference type="PROSITE" id="PS50075"/>
    </source>
</evidence>
<dbReference type="InterPro" id="IPR014031">
    <property type="entry name" value="Ketoacyl_synth_C"/>
</dbReference>
<dbReference type="NCBIfam" id="TIGR01733">
    <property type="entry name" value="AA-adenyl-dom"/>
    <property type="match status" value="1"/>
</dbReference>
<dbReference type="Gene3D" id="3.30.300.30">
    <property type="match status" value="1"/>
</dbReference>
<dbReference type="InterPro" id="IPR014030">
    <property type="entry name" value="Ketoacyl_synth_N"/>
</dbReference>
<dbReference type="Proteomes" id="UP000318102">
    <property type="component" value="Unassembled WGS sequence"/>
</dbReference>
<dbReference type="InterPro" id="IPR016039">
    <property type="entry name" value="Thiolase-like"/>
</dbReference>
<keyword evidence="4" id="KW-0596">Phosphopantetheine</keyword>
<comment type="pathway">
    <text evidence="2">Antibiotic biosynthesis.</text>
</comment>
<dbReference type="PROSITE" id="PS52004">
    <property type="entry name" value="KS3_2"/>
    <property type="match status" value="1"/>
</dbReference>
<dbReference type="CDD" id="cd00833">
    <property type="entry name" value="PKS"/>
    <property type="match status" value="1"/>
</dbReference>
<keyword evidence="8" id="KW-0045">Antibiotic biosynthesis</keyword>
<feature type="compositionally biased region" description="Basic and acidic residues" evidence="10">
    <location>
        <begin position="1047"/>
        <end position="1060"/>
    </location>
</feature>
<dbReference type="Pfam" id="PF02801">
    <property type="entry name" value="Ketoacyl-synt_C"/>
    <property type="match status" value="1"/>
</dbReference>
<keyword evidence="7" id="KW-0677">Repeat</keyword>
<name>A0A559IX55_9BACL</name>